<sequence>VNAVEDPETAEDAPAQQTELLQVEQGDLSGGSDEPPSRGVPTHLTDHHMTIPTDVLSLILPVSNAADVSPEDVIFTHHTDPFLPARVMKILELVKIGEDVTTAQREEVKSLVTEFADCFALSLSEVNLIPGAVHKLNIPEDTTFRTKIPQRSFNPDQRAFMEAKVDEMLKGGIIRPIHPGDVRCVAPSVLAQKTH</sequence>
<feature type="compositionally biased region" description="Acidic residues" evidence="1">
    <location>
        <begin position="1"/>
        <end position="11"/>
    </location>
</feature>
<gene>
    <name evidence="2" type="ORF">K443DRAFT_52292</name>
</gene>
<evidence type="ECO:0000313" key="2">
    <source>
        <dbReference type="EMBL" id="KIK00722.1"/>
    </source>
</evidence>
<evidence type="ECO:0000256" key="1">
    <source>
        <dbReference type="SAM" id="MobiDB-lite"/>
    </source>
</evidence>
<evidence type="ECO:0000313" key="3">
    <source>
        <dbReference type="Proteomes" id="UP000054477"/>
    </source>
</evidence>
<accession>A0A0C9XSI5</accession>
<dbReference type="OrthoDB" id="3363652at2759"/>
<dbReference type="AlphaFoldDB" id="A0A0C9XSI5"/>
<name>A0A0C9XSI5_9AGAR</name>
<dbReference type="EMBL" id="KN838620">
    <property type="protein sequence ID" value="KIK00722.1"/>
    <property type="molecule type" value="Genomic_DNA"/>
</dbReference>
<organism evidence="2 3">
    <name type="scientific">Laccaria amethystina LaAM-08-1</name>
    <dbReference type="NCBI Taxonomy" id="1095629"/>
    <lineage>
        <taxon>Eukaryota</taxon>
        <taxon>Fungi</taxon>
        <taxon>Dikarya</taxon>
        <taxon>Basidiomycota</taxon>
        <taxon>Agaricomycotina</taxon>
        <taxon>Agaricomycetes</taxon>
        <taxon>Agaricomycetidae</taxon>
        <taxon>Agaricales</taxon>
        <taxon>Agaricineae</taxon>
        <taxon>Hydnangiaceae</taxon>
        <taxon>Laccaria</taxon>
    </lineage>
</organism>
<feature type="region of interest" description="Disordered" evidence="1">
    <location>
        <begin position="1"/>
        <end position="45"/>
    </location>
</feature>
<dbReference type="HOGENOM" id="CLU_119163_0_1_1"/>
<protein>
    <submittedName>
        <fullName evidence="2">Uncharacterized protein</fullName>
    </submittedName>
</protein>
<reference evidence="3" key="2">
    <citation type="submission" date="2015-01" db="EMBL/GenBank/DDBJ databases">
        <title>Evolutionary Origins and Diversification of the Mycorrhizal Mutualists.</title>
        <authorList>
            <consortium name="DOE Joint Genome Institute"/>
            <consortium name="Mycorrhizal Genomics Consortium"/>
            <person name="Kohler A."/>
            <person name="Kuo A."/>
            <person name="Nagy L.G."/>
            <person name="Floudas D."/>
            <person name="Copeland A."/>
            <person name="Barry K.W."/>
            <person name="Cichocki N."/>
            <person name="Veneault-Fourrey C."/>
            <person name="LaButti K."/>
            <person name="Lindquist E.A."/>
            <person name="Lipzen A."/>
            <person name="Lundell T."/>
            <person name="Morin E."/>
            <person name="Murat C."/>
            <person name="Riley R."/>
            <person name="Ohm R."/>
            <person name="Sun H."/>
            <person name="Tunlid A."/>
            <person name="Henrissat B."/>
            <person name="Grigoriev I.V."/>
            <person name="Hibbett D.S."/>
            <person name="Martin F."/>
        </authorList>
    </citation>
    <scope>NUCLEOTIDE SEQUENCE [LARGE SCALE GENOMIC DNA]</scope>
    <source>
        <strain evidence="3">LaAM-08-1</strain>
    </source>
</reference>
<feature type="non-terminal residue" evidence="2">
    <location>
        <position position="1"/>
    </location>
</feature>
<proteinExistence type="predicted"/>
<reference evidence="2 3" key="1">
    <citation type="submission" date="2014-04" db="EMBL/GenBank/DDBJ databases">
        <authorList>
            <consortium name="DOE Joint Genome Institute"/>
            <person name="Kuo A."/>
            <person name="Kohler A."/>
            <person name="Nagy L.G."/>
            <person name="Floudas D."/>
            <person name="Copeland A."/>
            <person name="Barry K.W."/>
            <person name="Cichocki N."/>
            <person name="Veneault-Fourrey C."/>
            <person name="LaButti K."/>
            <person name="Lindquist E.A."/>
            <person name="Lipzen A."/>
            <person name="Lundell T."/>
            <person name="Morin E."/>
            <person name="Murat C."/>
            <person name="Sun H."/>
            <person name="Tunlid A."/>
            <person name="Henrissat B."/>
            <person name="Grigoriev I.V."/>
            <person name="Hibbett D.S."/>
            <person name="Martin F."/>
            <person name="Nordberg H.P."/>
            <person name="Cantor M.N."/>
            <person name="Hua S.X."/>
        </authorList>
    </citation>
    <scope>NUCLEOTIDE SEQUENCE [LARGE SCALE GENOMIC DNA]</scope>
    <source>
        <strain evidence="2 3">LaAM-08-1</strain>
    </source>
</reference>
<feature type="non-terminal residue" evidence="2">
    <location>
        <position position="195"/>
    </location>
</feature>
<keyword evidence="3" id="KW-1185">Reference proteome</keyword>
<dbReference type="Proteomes" id="UP000054477">
    <property type="component" value="Unassembled WGS sequence"/>
</dbReference>